<dbReference type="InterPro" id="IPR051258">
    <property type="entry name" value="Diverse_Substrate_Transporter"/>
</dbReference>
<dbReference type="GO" id="GO:0005886">
    <property type="term" value="C:plasma membrane"/>
    <property type="evidence" value="ECO:0007669"/>
    <property type="project" value="UniProtKB-SubCell"/>
</dbReference>
<comment type="subcellular location">
    <subcellularLocation>
        <location evidence="1">Cell membrane</location>
        <topology evidence="1">Multi-pass membrane protein</topology>
    </subcellularLocation>
</comment>
<proteinExistence type="predicted"/>
<dbReference type="EMBL" id="FTMP01000004">
    <property type="protein sequence ID" value="SIQ45840.1"/>
    <property type="molecule type" value="Genomic_DNA"/>
</dbReference>
<feature type="transmembrane region" description="Helical" evidence="6">
    <location>
        <begin position="124"/>
        <end position="141"/>
    </location>
</feature>
<dbReference type="InterPro" id="IPR000620">
    <property type="entry name" value="EamA_dom"/>
</dbReference>
<organism evidence="8 9">
    <name type="scientific">Aquipseudomonas alcaligenes</name>
    <name type="common">Pseudomonas alcaligenes</name>
    <dbReference type="NCBI Taxonomy" id="43263"/>
    <lineage>
        <taxon>Bacteria</taxon>
        <taxon>Pseudomonadati</taxon>
        <taxon>Pseudomonadota</taxon>
        <taxon>Gammaproteobacteria</taxon>
        <taxon>Pseudomonadales</taxon>
        <taxon>Pseudomonadaceae</taxon>
        <taxon>Aquipseudomonas</taxon>
    </lineage>
</organism>
<feature type="transmembrane region" description="Helical" evidence="6">
    <location>
        <begin position="36"/>
        <end position="58"/>
    </location>
</feature>
<dbReference type="AlphaFoldDB" id="A0A1N6SXP9"/>
<dbReference type="PANTHER" id="PTHR42920:SF5">
    <property type="entry name" value="EAMA DOMAIN-CONTAINING PROTEIN"/>
    <property type="match status" value="1"/>
</dbReference>
<evidence type="ECO:0000256" key="5">
    <source>
        <dbReference type="ARBA" id="ARBA00023136"/>
    </source>
</evidence>
<name>A0A1N6SXP9_AQUAC</name>
<feature type="domain" description="EamA" evidence="7">
    <location>
        <begin position="175"/>
        <end position="304"/>
    </location>
</feature>
<keyword evidence="4 6" id="KW-1133">Transmembrane helix</keyword>
<dbReference type="PANTHER" id="PTHR42920">
    <property type="entry name" value="OS03G0707200 PROTEIN-RELATED"/>
    <property type="match status" value="1"/>
</dbReference>
<evidence type="ECO:0000256" key="4">
    <source>
        <dbReference type="ARBA" id="ARBA00022989"/>
    </source>
</evidence>
<keyword evidence="2" id="KW-1003">Cell membrane</keyword>
<gene>
    <name evidence="8" type="ORF">SAMN05878282_104196</name>
</gene>
<evidence type="ECO:0000313" key="8">
    <source>
        <dbReference type="EMBL" id="SIQ45840.1"/>
    </source>
</evidence>
<feature type="transmembrane region" description="Helical" evidence="6">
    <location>
        <begin position="70"/>
        <end position="89"/>
    </location>
</feature>
<dbReference type="InterPro" id="IPR037185">
    <property type="entry name" value="EmrE-like"/>
</dbReference>
<dbReference type="SUPFAM" id="SSF103481">
    <property type="entry name" value="Multidrug resistance efflux transporter EmrE"/>
    <property type="match status" value="2"/>
</dbReference>
<dbReference type="Proteomes" id="UP000185841">
    <property type="component" value="Unassembled WGS sequence"/>
</dbReference>
<evidence type="ECO:0000256" key="2">
    <source>
        <dbReference type="ARBA" id="ARBA00022475"/>
    </source>
</evidence>
<feature type="transmembrane region" description="Helical" evidence="6">
    <location>
        <begin position="264"/>
        <end position="284"/>
    </location>
</feature>
<feature type="transmembrane region" description="Helical" evidence="6">
    <location>
        <begin position="101"/>
        <end position="118"/>
    </location>
</feature>
<feature type="transmembrane region" description="Helical" evidence="6">
    <location>
        <begin position="290"/>
        <end position="310"/>
    </location>
</feature>
<reference evidence="8 9" key="1">
    <citation type="submission" date="2017-01" db="EMBL/GenBank/DDBJ databases">
        <authorList>
            <person name="Mah S.A."/>
            <person name="Swanson W.J."/>
            <person name="Moy G.W."/>
            <person name="Vacquier V.D."/>
        </authorList>
    </citation>
    <scope>NUCLEOTIDE SEQUENCE [LARGE SCALE GENOMIC DNA]</scope>
    <source>
        <strain evidence="8 9">RU36E</strain>
    </source>
</reference>
<evidence type="ECO:0000256" key="1">
    <source>
        <dbReference type="ARBA" id="ARBA00004651"/>
    </source>
</evidence>
<accession>A0A1N6SXP9</accession>
<evidence type="ECO:0000256" key="3">
    <source>
        <dbReference type="ARBA" id="ARBA00022692"/>
    </source>
</evidence>
<keyword evidence="5 6" id="KW-0472">Membrane</keyword>
<feature type="transmembrane region" description="Helical" evidence="6">
    <location>
        <begin position="175"/>
        <end position="193"/>
    </location>
</feature>
<feature type="transmembrane region" description="Helical" evidence="6">
    <location>
        <begin position="146"/>
        <end position="163"/>
    </location>
</feature>
<sequence length="316" mass="33311">MSPESKACYCVSKIVAGPVSAFLLPFVDCQNMRRSALLLPIALLIIAMTSIQSGASLAKSLFPLIGPEGTTALRLSLAALILCVVMRPWRTRPNFAAWRSLLGYGLSLGAMNLLFYMSLKTIPLGIAVALEFTGPLALALFGSRRLLDFVWIALAALGLWLLLPNTSANDHLDPLGMALALGAGVCWASYILFGQRAGAAHGAQTVAFGTLVAAMLVFPVGLWSVGSDLFALDLLPVALAVAVMSSALPYSLEMVALTRMPARTFSVLMSMEPAIAALSGLIYLSERLGATQWLAIGAIILASAGAALTIRPRKHA</sequence>
<dbReference type="Pfam" id="PF00892">
    <property type="entry name" value="EamA"/>
    <property type="match status" value="1"/>
</dbReference>
<dbReference type="NCBIfam" id="NF007823">
    <property type="entry name" value="PRK10532.1"/>
    <property type="match status" value="1"/>
</dbReference>
<evidence type="ECO:0000313" key="9">
    <source>
        <dbReference type="Proteomes" id="UP000185841"/>
    </source>
</evidence>
<evidence type="ECO:0000259" key="7">
    <source>
        <dbReference type="Pfam" id="PF00892"/>
    </source>
</evidence>
<feature type="transmembrane region" description="Helical" evidence="6">
    <location>
        <begin position="205"/>
        <end position="223"/>
    </location>
</feature>
<feature type="transmembrane region" description="Helical" evidence="6">
    <location>
        <begin position="229"/>
        <end position="252"/>
    </location>
</feature>
<keyword evidence="3 6" id="KW-0812">Transmembrane</keyword>
<protein>
    <submittedName>
        <fullName evidence="8">Inner membrane transporter RhtA</fullName>
    </submittedName>
</protein>
<evidence type="ECO:0000256" key="6">
    <source>
        <dbReference type="SAM" id="Phobius"/>
    </source>
</evidence>